<dbReference type="EMBL" id="CANHGI010000004">
    <property type="protein sequence ID" value="CAI5448248.1"/>
    <property type="molecule type" value="Genomic_DNA"/>
</dbReference>
<keyword evidence="3" id="KW-1185">Reference proteome</keyword>
<reference evidence="2" key="1">
    <citation type="submission" date="2022-11" db="EMBL/GenBank/DDBJ databases">
        <authorList>
            <person name="Kikuchi T."/>
        </authorList>
    </citation>
    <scope>NUCLEOTIDE SEQUENCE</scope>
    <source>
        <strain evidence="2">PS1010</strain>
    </source>
</reference>
<sequence length="109" mass="12833">MSAKKQSAITSYFTRTPKAENLEKNVNENPRKPAEYTPQKKRVEENVKEKNNGEDLVEIIEKLPERKRQMEVIDLTSPERKRRKEETEVIVESFSDVSLTAMFLKMFEK</sequence>
<dbReference type="Proteomes" id="UP001152747">
    <property type="component" value="Unassembled WGS sequence"/>
</dbReference>
<feature type="region of interest" description="Disordered" evidence="1">
    <location>
        <begin position="1"/>
        <end position="40"/>
    </location>
</feature>
<feature type="compositionally biased region" description="Basic and acidic residues" evidence="1">
    <location>
        <begin position="17"/>
        <end position="34"/>
    </location>
</feature>
<comment type="caution">
    <text evidence="2">The sequence shown here is derived from an EMBL/GenBank/DDBJ whole genome shotgun (WGS) entry which is preliminary data.</text>
</comment>
<protein>
    <submittedName>
        <fullName evidence="2">Uncharacterized protein</fullName>
    </submittedName>
</protein>
<feature type="compositionally biased region" description="Polar residues" evidence="1">
    <location>
        <begin position="1"/>
        <end position="14"/>
    </location>
</feature>
<dbReference type="AlphaFoldDB" id="A0A9P1IM97"/>
<evidence type="ECO:0000256" key="1">
    <source>
        <dbReference type="SAM" id="MobiDB-lite"/>
    </source>
</evidence>
<evidence type="ECO:0000313" key="3">
    <source>
        <dbReference type="Proteomes" id="UP001152747"/>
    </source>
</evidence>
<organism evidence="2 3">
    <name type="scientific">Caenorhabditis angaria</name>
    <dbReference type="NCBI Taxonomy" id="860376"/>
    <lineage>
        <taxon>Eukaryota</taxon>
        <taxon>Metazoa</taxon>
        <taxon>Ecdysozoa</taxon>
        <taxon>Nematoda</taxon>
        <taxon>Chromadorea</taxon>
        <taxon>Rhabditida</taxon>
        <taxon>Rhabditina</taxon>
        <taxon>Rhabditomorpha</taxon>
        <taxon>Rhabditoidea</taxon>
        <taxon>Rhabditidae</taxon>
        <taxon>Peloderinae</taxon>
        <taxon>Caenorhabditis</taxon>
    </lineage>
</organism>
<name>A0A9P1IM97_9PELO</name>
<gene>
    <name evidence="2" type="ORF">CAMP_LOCUS10885</name>
</gene>
<evidence type="ECO:0000313" key="2">
    <source>
        <dbReference type="EMBL" id="CAI5448248.1"/>
    </source>
</evidence>
<proteinExistence type="predicted"/>
<accession>A0A9P1IM97</accession>